<dbReference type="OrthoDB" id="6138241at2759"/>
<dbReference type="AlphaFoldDB" id="A0A210Q620"/>
<dbReference type="GO" id="GO:0006915">
    <property type="term" value="P:apoptotic process"/>
    <property type="evidence" value="ECO:0007669"/>
    <property type="project" value="UniProtKB-KW"/>
</dbReference>
<dbReference type="STRING" id="6573.A0A210Q620"/>
<evidence type="ECO:0000256" key="2">
    <source>
        <dbReference type="ARBA" id="ARBA00022703"/>
    </source>
</evidence>
<evidence type="ECO:0000259" key="3">
    <source>
        <dbReference type="PROSITE" id="PS50208"/>
    </source>
</evidence>
<dbReference type="GO" id="GO:0004197">
    <property type="term" value="F:cysteine-type endopeptidase activity"/>
    <property type="evidence" value="ECO:0007669"/>
    <property type="project" value="InterPro"/>
</dbReference>
<evidence type="ECO:0000256" key="1">
    <source>
        <dbReference type="ARBA" id="ARBA00010134"/>
    </source>
</evidence>
<dbReference type="EMBL" id="NEDP02004870">
    <property type="protein sequence ID" value="OWF44165.1"/>
    <property type="molecule type" value="Genomic_DNA"/>
</dbReference>
<reference evidence="4 5" key="1">
    <citation type="journal article" date="2017" name="Nat. Ecol. Evol.">
        <title>Scallop genome provides insights into evolution of bilaterian karyotype and development.</title>
        <authorList>
            <person name="Wang S."/>
            <person name="Zhang J."/>
            <person name="Jiao W."/>
            <person name="Li J."/>
            <person name="Xun X."/>
            <person name="Sun Y."/>
            <person name="Guo X."/>
            <person name="Huan P."/>
            <person name="Dong B."/>
            <person name="Zhang L."/>
            <person name="Hu X."/>
            <person name="Sun X."/>
            <person name="Wang J."/>
            <person name="Zhao C."/>
            <person name="Wang Y."/>
            <person name="Wang D."/>
            <person name="Huang X."/>
            <person name="Wang R."/>
            <person name="Lv J."/>
            <person name="Li Y."/>
            <person name="Zhang Z."/>
            <person name="Liu B."/>
            <person name="Lu W."/>
            <person name="Hui Y."/>
            <person name="Liang J."/>
            <person name="Zhou Z."/>
            <person name="Hou R."/>
            <person name="Li X."/>
            <person name="Liu Y."/>
            <person name="Li H."/>
            <person name="Ning X."/>
            <person name="Lin Y."/>
            <person name="Zhao L."/>
            <person name="Xing Q."/>
            <person name="Dou J."/>
            <person name="Li Y."/>
            <person name="Mao J."/>
            <person name="Guo H."/>
            <person name="Dou H."/>
            <person name="Li T."/>
            <person name="Mu C."/>
            <person name="Jiang W."/>
            <person name="Fu Q."/>
            <person name="Fu X."/>
            <person name="Miao Y."/>
            <person name="Liu J."/>
            <person name="Yu Q."/>
            <person name="Li R."/>
            <person name="Liao H."/>
            <person name="Li X."/>
            <person name="Kong Y."/>
            <person name="Jiang Z."/>
            <person name="Chourrout D."/>
            <person name="Li R."/>
            <person name="Bao Z."/>
        </authorList>
    </citation>
    <scope>NUCLEOTIDE SEQUENCE [LARGE SCALE GENOMIC DNA]</scope>
    <source>
        <strain evidence="4 5">PY_sf001</strain>
    </source>
</reference>
<dbReference type="GO" id="GO:0005737">
    <property type="term" value="C:cytoplasm"/>
    <property type="evidence" value="ECO:0007669"/>
    <property type="project" value="UniProtKB-ARBA"/>
</dbReference>
<dbReference type="PANTHER" id="PTHR48169">
    <property type="entry name" value="DED DOMAIN-CONTAINING PROTEIN"/>
    <property type="match status" value="1"/>
</dbReference>
<evidence type="ECO:0000313" key="4">
    <source>
        <dbReference type="EMBL" id="OWF44165.1"/>
    </source>
</evidence>
<dbReference type="GO" id="GO:0043067">
    <property type="term" value="P:regulation of programmed cell death"/>
    <property type="evidence" value="ECO:0007669"/>
    <property type="project" value="UniProtKB-ARBA"/>
</dbReference>
<dbReference type="Pfam" id="PF00656">
    <property type="entry name" value="Peptidase_C14"/>
    <property type="match status" value="1"/>
</dbReference>
<dbReference type="PANTHER" id="PTHR48169:SF1">
    <property type="entry name" value="ASTROCYTIC PHOSPHOPROTEIN PEA-15"/>
    <property type="match status" value="1"/>
</dbReference>
<dbReference type="GO" id="GO:0006508">
    <property type="term" value="P:proteolysis"/>
    <property type="evidence" value="ECO:0007669"/>
    <property type="project" value="InterPro"/>
</dbReference>
<protein>
    <submittedName>
        <fullName evidence="4">Caspase-7</fullName>
    </submittedName>
</protein>
<keyword evidence="5" id="KW-1185">Reference proteome</keyword>
<dbReference type="PROSITE" id="PS50208">
    <property type="entry name" value="CASPASE_P20"/>
    <property type="match status" value="1"/>
</dbReference>
<dbReference type="InterPro" id="IPR029030">
    <property type="entry name" value="Caspase-like_dom_sf"/>
</dbReference>
<dbReference type="SMART" id="SM00115">
    <property type="entry name" value="CASc"/>
    <property type="match status" value="1"/>
</dbReference>
<organism evidence="4 5">
    <name type="scientific">Mizuhopecten yessoensis</name>
    <name type="common">Japanese scallop</name>
    <name type="synonym">Patinopecten yessoensis</name>
    <dbReference type="NCBI Taxonomy" id="6573"/>
    <lineage>
        <taxon>Eukaryota</taxon>
        <taxon>Metazoa</taxon>
        <taxon>Spiralia</taxon>
        <taxon>Lophotrochozoa</taxon>
        <taxon>Mollusca</taxon>
        <taxon>Bivalvia</taxon>
        <taxon>Autobranchia</taxon>
        <taxon>Pteriomorphia</taxon>
        <taxon>Pectinida</taxon>
        <taxon>Pectinoidea</taxon>
        <taxon>Pectinidae</taxon>
        <taxon>Mizuhopecten</taxon>
    </lineage>
</organism>
<proteinExistence type="inferred from homology"/>
<accession>A0A210Q620</accession>
<name>A0A210Q620_MIZYE</name>
<dbReference type="Proteomes" id="UP000242188">
    <property type="component" value="Unassembled WGS sequence"/>
</dbReference>
<comment type="similarity">
    <text evidence="1">Belongs to the peptidase C14A family.</text>
</comment>
<gene>
    <name evidence="4" type="ORF">KP79_PYT24139</name>
</gene>
<evidence type="ECO:0000313" key="5">
    <source>
        <dbReference type="Proteomes" id="UP000242188"/>
    </source>
</evidence>
<keyword evidence="2" id="KW-0053">Apoptosis</keyword>
<comment type="caution">
    <text evidence="4">The sequence shown here is derived from an EMBL/GenBank/DDBJ whole genome shotgun (WGS) entry which is preliminary data.</text>
</comment>
<dbReference type="InterPro" id="IPR011600">
    <property type="entry name" value="Pept_C14_caspase"/>
</dbReference>
<dbReference type="InterPro" id="IPR001309">
    <property type="entry name" value="Pept_C14_p20"/>
</dbReference>
<dbReference type="Gene3D" id="3.40.50.1460">
    <property type="match status" value="1"/>
</dbReference>
<dbReference type="SUPFAM" id="SSF52129">
    <property type="entry name" value="Caspase-like"/>
    <property type="match status" value="1"/>
</dbReference>
<sequence length="295" mass="33213">MEDPPEMSRNIPQIRQADFDAPKYNLQGRKLCVLLIHDERQRTHQLGKDDEDMEEKSQSRINNDLSQLESTLREKFGDDVIKEKIPINDELTTQTFKKRLETFADQRIPSDVGAFLCVFLGFGGSEYVYLGRGEIGKIQKMDFAEVVQQFNGENCKALVAKPKMFFVQAETIHPAKPPDGAFSGTVSKGDLVKIPIHADIFVYFSSALAGKLWNEVPLSDGVGDKEKVMSRFVHVLCSEIAKLTQDVDIQKMVIRINHQIHTAKFPEDKRPPDVLPLATSQLTKILVLADITGTK</sequence>
<feature type="domain" description="Caspase family p20" evidence="3">
    <location>
        <begin position="89"/>
        <end position="169"/>
    </location>
</feature>
<dbReference type="InterPro" id="IPR015917">
    <property type="entry name" value="Pept_C14A"/>
</dbReference>